<evidence type="ECO:0000313" key="8">
    <source>
        <dbReference type="EMBL" id="MCY4728626.1"/>
    </source>
</evidence>
<sequence>MGTALLVLLLLVVLFVVVMLAKTVRIVPQARAGIVERFGKYKGTLPAGLNIVIPFIDRLRYLIDLREQVVSFPPQPVITEDNLVVSIDTVIYFQVTDPVAATYEIANYIQAIEQLTMTTLRNIVGGMDLEETLTSRDSINSGLRGVLDEATGKWGIRVNRVELKGIDPPPSIKDSMEKQMRADREKRAVILTAEGQRQAAILTAEGSKQSQILNAEGDRESQILRAQADREAQILRAQGEGQAIQTVFQAIHDGQPDQSLLAYQYLQMMPKIAEGSANKVWVIPSEITKAMEGLGSSIHEIAGIPKDATPRTRVDMGSSEPQLPRSSDDPETRATNEAVQQAIAAAESAANPGRTAKSIDPAATATDPLSAPADTDEPGAPAGQ</sequence>
<proteinExistence type="inferred from homology"/>
<evidence type="ECO:0000259" key="7">
    <source>
        <dbReference type="SMART" id="SM00244"/>
    </source>
</evidence>
<comment type="similarity">
    <text evidence="2">Belongs to the band 7/mec-2 family.</text>
</comment>
<feature type="region of interest" description="Disordered" evidence="6">
    <location>
        <begin position="302"/>
        <end position="384"/>
    </location>
</feature>
<dbReference type="InterPro" id="IPR001107">
    <property type="entry name" value="Band_7"/>
</dbReference>
<dbReference type="Gene3D" id="3.30.479.30">
    <property type="entry name" value="Band 7 domain"/>
    <property type="match status" value="1"/>
</dbReference>
<dbReference type="SUPFAM" id="SSF117892">
    <property type="entry name" value="Band 7/SPFH domain"/>
    <property type="match status" value="1"/>
</dbReference>
<evidence type="ECO:0000313" key="9">
    <source>
        <dbReference type="Proteomes" id="UP001074726"/>
    </source>
</evidence>
<dbReference type="Pfam" id="PF01145">
    <property type="entry name" value="Band_7"/>
    <property type="match status" value="1"/>
</dbReference>
<dbReference type="InterPro" id="IPR050710">
    <property type="entry name" value="Band7/mec-2_domain"/>
</dbReference>
<dbReference type="Proteomes" id="UP001074726">
    <property type="component" value="Unassembled WGS sequence"/>
</dbReference>
<dbReference type="PRINTS" id="PR00721">
    <property type="entry name" value="STOMATIN"/>
</dbReference>
<evidence type="ECO:0000256" key="3">
    <source>
        <dbReference type="ARBA" id="ARBA00022692"/>
    </source>
</evidence>
<dbReference type="PANTHER" id="PTHR43327">
    <property type="entry name" value="STOMATIN-LIKE PROTEIN 2, MITOCHONDRIAL"/>
    <property type="match status" value="1"/>
</dbReference>
<organism evidence="8 9">
    <name type="scientific">Nocardioides pini</name>
    <dbReference type="NCBI Taxonomy" id="2975053"/>
    <lineage>
        <taxon>Bacteria</taxon>
        <taxon>Bacillati</taxon>
        <taxon>Actinomycetota</taxon>
        <taxon>Actinomycetes</taxon>
        <taxon>Propionibacteriales</taxon>
        <taxon>Nocardioidaceae</taxon>
        <taxon>Nocardioides</taxon>
    </lineage>
</organism>
<dbReference type="InterPro" id="IPR036013">
    <property type="entry name" value="Band_7/SPFH_dom_sf"/>
</dbReference>
<dbReference type="CDD" id="cd08829">
    <property type="entry name" value="SPFH_paraslipin"/>
    <property type="match status" value="1"/>
</dbReference>
<dbReference type="EMBL" id="JAPPUX010000006">
    <property type="protein sequence ID" value="MCY4728626.1"/>
    <property type="molecule type" value="Genomic_DNA"/>
</dbReference>
<evidence type="ECO:0000256" key="1">
    <source>
        <dbReference type="ARBA" id="ARBA00004167"/>
    </source>
</evidence>
<protein>
    <submittedName>
        <fullName evidence="8">SPFH/Band 7/PHB domain protein</fullName>
    </submittedName>
</protein>
<evidence type="ECO:0000256" key="4">
    <source>
        <dbReference type="ARBA" id="ARBA00022989"/>
    </source>
</evidence>
<dbReference type="InterPro" id="IPR018080">
    <property type="entry name" value="Band_7/stomatin-like_CS"/>
</dbReference>
<reference evidence="8" key="1">
    <citation type="submission" date="2022-08" db="EMBL/GenBank/DDBJ databases">
        <title>Genome sequencing of Nocardioides sp. STR2.</title>
        <authorList>
            <person name="So Y."/>
        </authorList>
    </citation>
    <scope>NUCLEOTIDE SEQUENCE</scope>
    <source>
        <strain evidence="8">STR2</strain>
    </source>
</reference>
<dbReference type="PANTHER" id="PTHR43327:SF10">
    <property type="entry name" value="STOMATIN-LIKE PROTEIN 2, MITOCHONDRIAL"/>
    <property type="match status" value="1"/>
</dbReference>
<evidence type="ECO:0000256" key="6">
    <source>
        <dbReference type="SAM" id="MobiDB-lite"/>
    </source>
</evidence>
<name>A0ABT4CIK3_9ACTN</name>
<keyword evidence="3" id="KW-0812">Transmembrane</keyword>
<dbReference type="PROSITE" id="PS01270">
    <property type="entry name" value="BAND_7"/>
    <property type="match status" value="1"/>
</dbReference>
<feature type="domain" description="Band 7" evidence="7">
    <location>
        <begin position="22"/>
        <end position="180"/>
    </location>
</feature>
<comment type="subcellular location">
    <subcellularLocation>
        <location evidence="1">Membrane</location>
        <topology evidence="1">Single-pass membrane protein</topology>
    </subcellularLocation>
</comment>
<evidence type="ECO:0000256" key="2">
    <source>
        <dbReference type="ARBA" id="ARBA00008164"/>
    </source>
</evidence>
<feature type="compositionally biased region" description="Low complexity" evidence="6">
    <location>
        <begin position="335"/>
        <end position="351"/>
    </location>
</feature>
<keyword evidence="5" id="KW-0472">Membrane</keyword>
<keyword evidence="4" id="KW-1133">Transmembrane helix</keyword>
<dbReference type="SMART" id="SM00244">
    <property type="entry name" value="PHB"/>
    <property type="match status" value="1"/>
</dbReference>
<comment type="caution">
    <text evidence="8">The sequence shown here is derived from an EMBL/GenBank/DDBJ whole genome shotgun (WGS) entry which is preliminary data.</text>
</comment>
<evidence type="ECO:0000256" key="5">
    <source>
        <dbReference type="ARBA" id="ARBA00023136"/>
    </source>
</evidence>
<keyword evidence="9" id="KW-1185">Reference proteome</keyword>
<accession>A0ABT4CIK3</accession>
<dbReference type="InterPro" id="IPR001972">
    <property type="entry name" value="Stomatin_HflK_fam"/>
</dbReference>
<gene>
    <name evidence="8" type="ORF">NYO98_20255</name>
</gene>
<dbReference type="RefSeq" id="WP_268113667.1">
    <property type="nucleotide sequence ID" value="NZ_JAPPUX010000006.1"/>
</dbReference>